<reference evidence="1 2" key="1">
    <citation type="submission" date="2019-03" db="EMBL/GenBank/DDBJ databases">
        <authorList>
            <person name="Jensen L."/>
            <person name="Storgaard J."/>
            <person name="Sulaj E."/>
            <person name="Schramm A."/>
            <person name="Marshall I.P.G."/>
        </authorList>
    </citation>
    <scope>NUCLEOTIDE SEQUENCE [LARGE SCALE GENOMIC DNA]</scope>
    <source>
        <strain evidence="1 2">2017H2G3</strain>
    </source>
</reference>
<dbReference type="OrthoDB" id="2901859at2"/>
<organism evidence="1 2">
    <name type="scientific">Cytobacillus praedii</name>
    <dbReference type="NCBI Taxonomy" id="1742358"/>
    <lineage>
        <taxon>Bacteria</taxon>
        <taxon>Bacillati</taxon>
        <taxon>Bacillota</taxon>
        <taxon>Bacilli</taxon>
        <taxon>Bacillales</taxon>
        <taxon>Bacillaceae</taxon>
        <taxon>Cytobacillus</taxon>
    </lineage>
</organism>
<dbReference type="AlphaFoldDB" id="A0A4R1AQQ1"/>
<proteinExistence type="predicted"/>
<dbReference type="EMBL" id="SJTH01000035">
    <property type="protein sequence ID" value="TCJ02308.1"/>
    <property type="molecule type" value="Genomic_DNA"/>
</dbReference>
<comment type="caution">
    <text evidence="1">The sequence shown here is derived from an EMBL/GenBank/DDBJ whole genome shotgun (WGS) entry which is preliminary data.</text>
</comment>
<dbReference type="Proteomes" id="UP000293846">
    <property type="component" value="Unassembled WGS sequence"/>
</dbReference>
<sequence>MENNNKLRMLDDTFINRETGEEVEDITIMIDGKFKQALNIFVDNLPGYSSYNEVISDIIFSVTQ</sequence>
<evidence type="ECO:0000313" key="2">
    <source>
        <dbReference type="Proteomes" id="UP000293846"/>
    </source>
</evidence>
<accession>A0A4R1AQQ1</accession>
<evidence type="ECO:0000313" key="1">
    <source>
        <dbReference type="EMBL" id="TCJ02308.1"/>
    </source>
</evidence>
<dbReference type="RefSeq" id="WP_131237919.1">
    <property type="nucleotide sequence ID" value="NZ_CP183326.1"/>
</dbReference>
<gene>
    <name evidence="1" type="ORF">E0Y62_19915</name>
</gene>
<keyword evidence="2" id="KW-1185">Reference proteome</keyword>
<protein>
    <submittedName>
        <fullName evidence="1">Uncharacterized protein</fullName>
    </submittedName>
</protein>
<name>A0A4R1AQQ1_9BACI</name>